<evidence type="ECO:0000259" key="1">
    <source>
        <dbReference type="Pfam" id="PF00144"/>
    </source>
</evidence>
<proteinExistence type="predicted"/>
<dbReference type="OrthoDB" id="9814204at2"/>
<protein>
    <recommendedName>
        <fullName evidence="1">Beta-lactamase-related domain-containing protein</fullName>
    </recommendedName>
</protein>
<dbReference type="AlphaFoldDB" id="A0A167F463"/>
<dbReference type="InterPro" id="IPR050789">
    <property type="entry name" value="Diverse_Enzym_Activities"/>
</dbReference>
<dbReference type="Proteomes" id="UP000076503">
    <property type="component" value="Unassembled WGS sequence"/>
</dbReference>
<reference evidence="2 3" key="1">
    <citation type="submission" date="2013-07" db="EMBL/GenBank/DDBJ databases">
        <title>Comparative Genomic and Metabolomic Analysis of Twelve Strains of Pseudoalteromonas luteoviolacea.</title>
        <authorList>
            <person name="Vynne N.G."/>
            <person name="Mansson M."/>
            <person name="Gram L."/>
        </authorList>
    </citation>
    <scope>NUCLEOTIDE SEQUENCE [LARGE SCALE GENOMIC DNA]</scope>
    <source>
        <strain evidence="2 3">H33</strain>
    </source>
</reference>
<dbReference type="PANTHER" id="PTHR43283:SF7">
    <property type="entry name" value="BETA-LACTAMASE-RELATED DOMAIN-CONTAINING PROTEIN"/>
    <property type="match status" value="1"/>
</dbReference>
<dbReference type="PANTHER" id="PTHR43283">
    <property type="entry name" value="BETA-LACTAMASE-RELATED"/>
    <property type="match status" value="1"/>
</dbReference>
<dbReference type="InterPro" id="IPR001466">
    <property type="entry name" value="Beta-lactam-related"/>
</dbReference>
<dbReference type="RefSeq" id="WP_081216404.1">
    <property type="nucleotide sequence ID" value="NZ_AUXZ01000067.1"/>
</dbReference>
<dbReference type="SUPFAM" id="SSF56601">
    <property type="entry name" value="beta-lactamase/transpeptidase-like"/>
    <property type="match status" value="1"/>
</dbReference>
<sequence length="409" mass="45184">MTLLVNKLTNKWLIILSGIFVLAVTIVSASASTSETLRAEAKDQVLPRSELSQPEVPYISYAPEKLNDGIQVAKFDSTNANKAKLNEFVKDINTQKFGKYDSLLVVQGDKLIFESYYLQGRVDKLHRQASVTKAILSLALGRAIALGHLTMADLDKPIVTFFNDLNSEQFSPGAKRITLHQALTMQSGLRIKRELYAALSTKIGGESTHTQLQALLSSSLPIEPSKQIFNYQSEDPALVMLVLNKVVPGGAKAFIEQALFSKLGVVNYQWHEGDGGLPIGAYGSALTSRDMVKLGLLVKSGGQWLGEQLIPKKYLAKATNKIVAFNESDIFFTGDKVKLPSYGYYWWQAEMLIGDKRYLTRSAQGGGGQYIVLIDDLDLMIVTTGHEEEEQTMKMIAMHLLAVFQSENI</sequence>
<dbReference type="Gene3D" id="3.40.710.10">
    <property type="entry name" value="DD-peptidase/beta-lactamase superfamily"/>
    <property type="match status" value="1"/>
</dbReference>
<evidence type="ECO:0000313" key="2">
    <source>
        <dbReference type="EMBL" id="KZN51614.1"/>
    </source>
</evidence>
<accession>A0A167F463</accession>
<organism evidence="2 3">
    <name type="scientific">Pseudoalteromonas luteoviolacea H33</name>
    <dbReference type="NCBI Taxonomy" id="1365251"/>
    <lineage>
        <taxon>Bacteria</taxon>
        <taxon>Pseudomonadati</taxon>
        <taxon>Pseudomonadota</taxon>
        <taxon>Gammaproteobacteria</taxon>
        <taxon>Alteromonadales</taxon>
        <taxon>Pseudoalteromonadaceae</taxon>
        <taxon>Pseudoalteromonas</taxon>
    </lineage>
</organism>
<comment type="caution">
    <text evidence="2">The sequence shown here is derived from an EMBL/GenBank/DDBJ whole genome shotgun (WGS) entry which is preliminary data.</text>
</comment>
<name>A0A167F463_9GAMM</name>
<dbReference type="InterPro" id="IPR012338">
    <property type="entry name" value="Beta-lactam/transpept-like"/>
</dbReference>
<dbReference type="EMBL" id="AUXZ01000067">
    <property type="protein sequence ID" value="KZN51614.1"/>
    <property type="molecule type" value="Genomic_DNA"/>
</dbReference>
<gene>
    <name evidence="2" type="ORF">N476_12360</name>
</gene>
<dbReference type="Pfam" id="PF00144">
    <property type="entry name" value="Beta-lactamase"/>
    <property type="match status" value="1"/>
</dbReference>
<dbReference type="PATRIC" id="fig|1365251.3.peg.1673"/>
<feature type="domain" description="Beta-lactamase-related" evidence="1">
    <location>
        <begin position="102"/>
        <end position="383"/>
    </location>
</feature>
<evidence type="ECO:0000313" key="3">
    <source>
        <dbReference type="Proteomes" id="UP000076503"/>
    </source>
</evidence>